<dbReference type="EMBL" id="BARW01035589">
    <property type="protein sequence ID" value="GAJ21478.1"/>
    <property type="molecule type" value="Genomic_DNA"/>
</dbReference>
<accession>X1UVH6</accession>
<feature type="non-terminal residue" evidence="1">
    <location>
        <position position="1"/>
    </location>
</feature>
<sequence length="70" mass="8053">EGLLSLTPHVGFIVTKLKLKELEDILIIRYNLEFLATEIAVDKISNEDIERLVDRMNYPVIVSLDKVIQD</sequence>
<protein>
    <submittedName>
        <fullName evidence="1">Uncharacterized protein</fullName>
    </submittedName>
</protein>
<reference evidence="1" key="1">
    <citation type="journal article" date="2014" name="Front. Microbiol.">
        <title>High frequency of phylogenetically diverse reductive dehalogenase-homologous genes in deep subseafloor sedimentary metagenomes.</title>
        <authorList>
            <person name="Kawai M."/>
            <person name="Futagami T."/>
            <person name="Toyoda A."/>
            <person name="Takaki Y."/>
            <person name="Nishi S."/>
            <person name="Hori S."/>
            <person name="Arai W."/>
            <person name="Tsubouchi T."/>
            <person name="Morono Y."/>
            <person name="Uchiyama I."/>
            <person name="Ito T."/>
            <person name="Fujiyama A."/>
            <person name="Inagaki F."/>
            <person name="Takami H."/>
        </authorList>
    </citation>
    <scope>NUCLEOTIDE SEQUENCE</scope>
    <source>
        <strain evidence="1">Expedition CK06-06</strain>
    </source>
</reference>
<dbReference type="AlphaFoldDB" id="X1UVH6"/>
<evidence type="ECO:0000313" key="1">
    <source>
        <dbReference type="EMBL" id="GAJ21478.1"/>
    </source>
</evidence>
<name>X1UVH6_9ZZZZ</name>
<organism evidence="1">
    <name type="scientific">marine sediment metagenome</name>
    <dbReference type="NCBI Taxonomy" id="412755"/>
    <lineage>
        <taxon>unclassified sequences</taxon>
        <taxon>metagenomes</taxon>
        <taxon>ecological metagenomes</taxon>
    </lineage>
</organism>
<gene>
    <name evidence="1" type="ORF">S12H4_55471</name>
</gene>
<proteinExistence type="predicted"/>
<comment type="caution">
    <text evidence="1">The sequence shown here is derived from an EMBL/GenBank/DDBJ whole genome shotgun (WGS) entry which is preliminary data.</text>
</comment>